<keyword evidence="10" id="KW-0997">Cell inner membrane</keyword>
<dbReference type="PANTHER" id="PTHR10434">
    <property type="entry name" value="1-ACYL-SN-GLYCEROL-3-PHOSPHATE ACYLTRANSFERASE"/>
    <property type="match status" value="1"/>
</dbReference>
<comment type="pathway">
    <text evidence="3">Phospholipid metabolism; CDP-diacylglycerol biosynthesis; CDP-diacylglycerol from sn-glycerol 3-phosphate: step 2/3.</text>
</comment>
<keyword evidence="15 18" id="KW-1208">Phospholipid metabolism</keyword>
<comment type="caution">
    <text evidence="21">The sequence shown here is derived from an EMBL/GenBank/DDBJ whole genome shotgun (WGS) entry which is preliminary data.</text>
</comment>
<gene>
    <name evidence="21" type="ORF">PF021_04770</name>
</gene>
<evidence type="ECO:0000256" key="19">
    <source>
        <dbReference type="SAM" id="Phobius"/>
    </source>
</evidence>
<keyword evidence="16 18" id="KW-0012">Acyltransferase</keyword>
<evidence type="ECO:0000256" key="8">
    <source>
        <dbReference type="ARBA" id="ARBA00022475"/>
    </source>
</evidence>
<dbReference type="PANTHER" id="PTHR10434:SF59">
    <property type="entry name" value="1-ACYL-SN-GLYCEROL-3-PHOSPHATE ACYLTRANSFERASE"/>
    <property type="match status" value="1"/>
</dbReference>
<dbReference type="CDD" id="cd07989">
    <property type="entry name" value="LPLAT_AGPAT-like"/>
    <property type="match status" value="1"/>
</dbReference>
<evidence type="ECO:0000256" key="4">
    <source>
        <dbReference type="ARBA" id="ARBA00005189"/>
    </source>
</evidence>
<keyword evidence="12 18" id="KW-0443">Lipid metabolism</keyword>
<evidence type="ECO:0000256" key="16">
    <source>
        <dbReference type="ARBA" id="ARBA00023315"/>
    </source>
</evidence>
<evidence type="ECO:0000256" key="3">
    <source>
        <dbReference type="ARBA" id="ARBA00004728"/>
    </source>
</evidence>
<accession>A0ABT4VE61</accession>
<keyword evidence="13 19" id="KW-0472">Membrane</keyword>
<keyword evidence="9 18" id="KW-0444">Lipid biosynthesis</keyword>
<evidence type="ECO:0000313" key="21">
    <source>
        <dbReference type="EMBL" id="MDA3968987.1"/>
    </source>
</evidence>
<keyword evidence="11 18" id="KW-0808">Transferase</keyword>
<dbReference type="InterPro" id="IPR002123">
    <property type="entry name" value="Plipid/glycerol_acylTrfase"/>
</dbReference>
<evidence type="ECO:0000256" key="6">
    <source>
        <dbReference type="ARBA" id="ARBA00013211"/>
    </source>
</evidence>
<comment type="similarity">
    <text evidence="5 18">Belongs to the 1-acyl-sn-glycerol-3-phosphate acyltransferase family.</text>
</comment>
<evidence type="ECO:0000256" key="17">
    <source>
        <dbReference type="ARBA" id="ARBA00037183"/>
    </source>
</evidence>
<dbReference type="SMART" id="SM00563">
    <property type="entry name" value="PlsC"/>
    <property type="match status" value="1"/>
</dbReference>
<evidence type="ECO:0000256" key="13">
    <source>
        <dbReference type="ARBA" id="ARBA00023136"/>
    </source>
</evidence>
<evidence type="ECO:0000256" key="15">
    <source>
        <dbReference type="ARBA" id="ARBA00023264"/>
    </source>
</evidence>
<keyword evidence="22" id="KW-1185">Reference proteome</keyword>
<evidence type="ECO:0000256" key="1">
    <source>
        <dbReference type="ARBA" id="ARBA00001141"/>
    </source>
</evidence>
<keyword evidence="19" id="KW-0812">Transmembrane</keyword>
<dbReference type="SUPFAM" id="SSF69593">
    <property type="entry name" value="Glycerol-3-phosphate (1)-acyltransferase"/>
    <property type="match status" value="1"/>
</dbReference>
<evidence type="ECO:0000256" key="10">
    <source>
        <dbReference type="ARBA" id="ARBA00022519"/>
    </source>
</evidence>
<dbReference type="InterPro" id="IPR004552">
    <property type="entry name" value="AGP_acyltrans"/>
</dbReference>
<comment type="catalytic activity">
    <reaction evidence="1 18">
        <text>a 1-acyl-sn-glycero-3-phosphate + an acyl-CoA = a 1,2-diacyl-sn-glycero-3-phosphate + CoA</text>
        <dbReference type="Rhea" id="RHEA:19709"/>
        <dbReference type="ChEBI" id="CHEBI:57287"/>
        <dbReference type="ChEBI" id="CHEBI:57970"/>
        <dbReference type="ChEBI" id="CHEBI:58342"/>
        <dbReference type="ChEBI" id="CHEBI:58608"/>
        <dbReference type="EC" id="2.3.1.51"/>
    </reaction>
</comment>
<evidence type="ECO:0000256" key="7">
    <source>
        <dbReference type="ARBA" id="ARBA00016139"/>
    </source>
</evidence>
<dbReference type="Pfam" id="PF01553">
    <property type="entry name" value="Acyltransferase"/>
    <property type="match status" value="1"/>
</dbReference>
<evidence type="ECO:0000313" key="22">
    <source>
        <dbReference type="Proteomes" id="UP001210261"/>
    </source>
</evidence>
<dbReference type="NCBIfam" id="TIGR00530">
    <property type="entry name" value="AGP_acyltrn"/>
    <property type="match status" value="1"/>
</dbReference>
<evidence type="ECO:0000256" key="14">
    <source>
        <dbReference type="ARBA" id="ARBA00023209"/>
    </source>
</evidence>
<name>A0ABT4VE61_9HELI</name>
<organism evidence="21 22">
    <name type="scientific">Helicobacter ibis</name>
    <dbReference type="NCBI Taxonomy" id="2962633"/>
    <lineage>
        <taxon>Bacteria</taxon>
        <taxon>Pseudomonadati</taxon>
        <taxon>Campylobacterota</taxon>
        <taxon>Epsilonproteobacteria</taxon>
        <taxon>Campylobacterales</taxon>
        <taxon>Helicobacteraceae</taxon>
        <taxon>Helicobacter</taxon>
    </lineage>
</organism>
<comment type="domain">
    <text evidence="18">The HXXXXD motif is essential for acyltransferase activity and may constitute the binding site for the phosphate moiety of the glycerol-3-phosphate.</text>
</comment>
<sequence>MSKIRAFNAVVYVLVVVPFAILFMYMFGRYNRVIRRFVAKIFLKIFCVKYEEIGSIDKEAQILVMNHQSFMDVIVLEAICPLNLCWIAKKELGEAFLYGHALKAPKMILINRESKREIIRLLKEAEDRLHNNRVLCIFPEGTRSKGGEKLLPFKQGAKVLIDNFKLKVQPIVFFGTRANLDVGAFKFDNSNFTIKYLESFIPSGDDWYNELKELMQDEYTKIYTKSDICMGE</sequence>
<dbReference type="RefSeq" id="WP_271021280.1">
    <property type="nucleotide sequence ID" value="NZ_JAQHXR010000002.1"/>
</dbReference>
<comment type="function">
    <text evidence="17">Converts lysophosphatidic acid (LPA) into phosphatidic acid by incorporating acyl moiety at the 2 position.</text>
</comment>
<reference evidence="21 22" key="1">
    <citation type="submission" date="2023-01" db="EMBL/GenBank/DDBJ databases">
        <title>Description of Helicobacter ibis sp. nov. isolated from faecal droppings of black-faced ibis (Theristicus melanopis).</title>
        <authorList>
            <person name="Lopez-Cantillo M."/>
            <person name="Vidal-Veuthey B."/>
            <person name="Mella A."/>
            <person name="De La Haba R."/>
            <person name="Collado L."/>
        </authorList>
    </citation>
    <scope>NUCLEOTIDE SEQUENCE [LARGE SCALE GENOMIC DNA]</scope>
    <source>
        <strain evidence="21 22">A82</strain>
    </source>
</reference>
<feature type="transmembrane region" description="Helical" evidence="19">
    <location>
        <begin position="6"/>
        <end position="27"/>
    </location>
</feature>
<dbReference type="EC" id="2.3.1.51" evidence="6 18"/>
<feature type="domain" description="Phospholipid/glycerol acyltransferase" evidence="20">
    <location>
        <begin position="61"/>
        <end position="176"/>
    </location>
</feature>
<dbReference type="Proteomes" id="UP001210261">
    <property type="component" value="Unassembled WGS sequence"/>
</dbReference>
<proteinExistence type="inferred from homology"/>
<evidence type="ECO:0000256" key="12">
    <source>
        <dbReference type="ARBA" id="ARBA00023098"/>
    </source>
</evidence>
<evidence type="ECO:0000256" key="11">
    <source>
        <dbReference type="ARBA" id="ARBA00022679"/>
    </source>
</evidence>
<evidence type="ECO:0000256" key="2">
    <source>
        <dbReference type="ARBA" id="ARBA00004417"/>
    </source>
</evidence>
<evidence type="ECO:0000256" key="9">
    <source>
        <dbReference type="ARBA" id="ARBA00022516"/>
    </source>
</evidence>
<comment type="pathway">
    <text evidence="4">Lipid metabolism.</text>
</comment>
<keyword evidence="19" id="KW-1133">Transmembrane helix</keyword>
<keyword evidence="14 18" id="KW-0594">Phospholipid biosynthesis</keyword>
<dbReference type="EMBL" id="JAQHXR010000002">
    <property type="protein sequence ID" value="MDA3968987.1"/>
    <property type="molecule type" value="Genomic_DNA"/>
</dbReference>
<keyword evidence="8" id="KW-1003">Cell membrane</keyword>
<evidence type="ECO:0000256" key="18">
    <source>
        <dbReference type="RuleBase" id="RU361267"/>
    </source>
</evidence>
<protein>
    <recommendedName>
        <fullName evidence="7 18">1-acyl-sn-glycerol-3-phosphate acyltransferase</fullName>
        <ecNumber evidence="6 18">2.3.1.51</ecNumber>
    </recommendedName>
</protein>
<evidence type="ECO:0000256" key="5">
    <source>
        <dbReference type="ARBA" id="ARBA00008655"/>
    </source>
</evidence>
<evidence type="ECO:0000259" key="20">
    <source>
        <dbReference type="SMART" id="SM00563"/>
    </source>
</evidence>
<dbReference type="GO" id="GO:0016746">
    <property type="term" value="F:acyltransferase activity"/>
    <property type="evidence" value="ECO:0007669"/>
    <property type="project" value="UniProtKB-KW"/>
</dbReference>
<comment type="subcellular location">
    <subcellularLocation>
        <location evidence="2">Cell inner membrane</location>
        <topology evidence="2">Peripheral membrane protein</topology>
    </subcellularLocation>
</comment>